<dbReference type="GO" id="GO:0005634">
    <property type="term" value="C:nucleus"/>
    <property type="evidence" value="ECO:0007669"/>
    <property type="project" value="InterPro"/>
</dbReference>
<dbReference type="InterPro" id="IPR012934">
    <property type="entry name" value="Znf_AD"/>
</dbReference>
<evidence type="ECO:0000313" key="9">
    <source>
        <dbReference type="EMBL" id="KAK4886265.1"/>
    </source>
</evidence>
<feature type="binding site" evidence="6">
    <location>
        <position position="48"/>
    </location>
    <ligand>
        <name>Zn(2+)</name>
        <dbReference type="ChEBI" id="CHEBI:29105"/>
    </ligand>
</feature>
<dbReference type="PROSITE" id="PS00028">
    <property type="entry name" value="ZINC_FINGER_C2H2_1"/>
    <property type="match status" value="5"/>
</dbReference>
<dbReference type="AlphaFoldDB" id="A0AAN7QB58"/>
<dbReference type="PROSITE" id="PS50157">
    <property type="entry name" value="ZINC_FINGER_C2H2_2"/>
    <property type="match status" value="5"/>
</dbReference>
<keyword evidence="2" id="KW-0677">Repeat</keyword>
<feature type="domain" description="C2H2-type" evidence="7">
    <location>
        <begin position="301"/>
        <end position="329"/>
    </location>
</feature>
<organism evidence="9 10">
    <name type="scientific">Aquatica leii</name>
    <dbReference type="NCBI Taxonomy" id="1421715"/>
    <lineage>
        <taxon>Eukaryota</taxon>
        <taxon>Metazoa</taxon>
        <taxon>Ecdysozoa</taxon>
        <taxon>Arthropoda</taxon>
        <taxon>Hexapoda</taxon>
        <taxon>Insecta</taxon>
        <taxon>Pterygota</taxon>
        <taxon>Neoptera</taxon>
        <taxon>Endopterygota</taxon>
        <taxon>Coleoptera</taxon>
        <taxon>Polyphaga</taxon>
        <taxon>Elateriformia</taxon>
        <taxon>Elateroidea</taxon>
        <taxon>Lampyridae</taxon>
        <taxon>Luciolinae</taxon>
        <taxon>Aquatica</taxon>
    </lineage>
</organism>
<dbReference type="Gene3D" id="3.30.160.60">
    <property type="entry name" value="Classic Zinc Finger"/>
    <property type="match status" value="4"/>
</dbReference>
<evidence type="ECO:0000256" key="5">
    <source>
        <dbReference type="PROSITE-ProRule" id="PRU00042"/>
    </source>
</evidence>
<evidence type="ECO:0000313" key="10">
    <source>
        <dbReference type="Proteomes" id="UP001353858"/>
    </source>
</evidence>
<keyword evidence="4 6" id="KW-0862">Zinc</keyword>
<proteinExistence type="predicted"/>
<dbReference type="InterPro" id="IPR036236">
    <property type="entry name" value="Znf_C2H2_sf"/>
</dbReference>
<dbReference type="PROSITE" id="PS51915">
    <property type="entry name" value="ZAD"/>
    <property type="match status" value="1"/>
</dbReference>
<feature type="domain" description="ZAD" evidence="8">
    <location>
        <begin position="4"/>
        <end position="75"/>
    </location>
</feature>
<dbReference type="SUPFAM" id="SSF57716">
    <property type="entry name" value="Glucocorticoid receptor-like (DNA-binding domain)"/>
    <property type="match status" value="1"/>
</dbReference>
<feature type="domain" description="C2H2-type" evidence="7">
    <location>
        <begin position="188"/>
        <end position="215"/>
    </location>
</feature>
<feature type="domain" description="C2H2-type" evidence="7">
    <location>
        <begin position="273"/>
        <end position="300"/>
    </location>
</feature>
<feature type="domain" description="C2H2-type" evidence="7">
    <location>
        <begin position="215"/>
        <end position="237"/>
    </location>
</feature>
<evidence type="ECO:0000256" key="2">
    <source>
        <dbReference type="ARBA" id="ARBA00022737"/>
    </source>
</evidence>
<feature type="binding site" evidence="6">
    <location>
        <position position="6"/>
    </location>
    <ligand>
        <name>Zn(2+)</name>
        <dbReference type="ChEBI" id="CHEBI:29105"/>
    </ligand>
</feature>
<dbReference type="InterPro" id="IPR013087">
    <property type="entry name" value="Znf_C2H2_type"/>
</dbReference>
<dbReference type="Pfam" id="PF00096">
    <property type="entry name" value="zf-C2H2"/>
    <property type="match status" value="4"/>
</dbReference>
<dbReference type="SUPFAM" id="SSF57667">
    <property type="entry name" value="beta-beta-alpha zinc fingers"/>
    <property type="match status" value="3"/>
</dbReference>
<reference evidence="10" key="1">
    <citation type="submission" date="2023-01" db="EMBL/GenBank/DDBJ databases">
        <title>Key to firefly adult light organ development and bioluminescence: homeobox transcription factors regulate luciferase expression and transportation to peroxisome.</title>
        <authorList>
            <person name="Fu X."/>
        </authorList>
    </citation>
    <scope>NUCLEOTIDE SEQUENCE [LARGE SCALE GENOMIC DNA]</scope>
</reference>
<gene>
    <name evidence="9" type="ORF">RN001_002536</name>
</gene>
<evidence type="ECO:0000256" key="4">
    <source>
        <dbReference type="ARBA" id="ARBA00022833"/>
    </source>
</evidence>
<evidence type="ECO:0000259" key="8">
    <source>
        <dbReference type="PROSITE" id="PS51915"/>
    </source>
</evidence>
<dbReference type="GO" id="GO:0008270">
    <property type="term" value="F:zinc ion binding"/>
    <property type="evidence" value="ECO:0007669"/>
    <property type="project" value="UniProtKB-UniRule"/>
</dbReference>
<dbReference type="EMBL" id="JARPUR010000001">
    <property type="protein sequence ID" value="KAK4886265.1"/>
    <property type="molecule type" value="Genomic_DNA"/>
</dbReference>
<feature type="binding site" evidence="6">
    <location>
        <position position="9"/>
    </location>
    <ligand>
        <name>Zn(2+)</name>
        <dbReference type="ChEBI" id="CHEBI:29105"/>
    </ligand>
</feature>
<evidence type="ECO:0000259" key="7">
    <source>
        <dbReference type="PROSITE" id="PS50157"/>
    </source>
</evidence>
<evidence type="ECO:0000256" key="3">
    <source>
        <dbReference type="ARBA" id="ARBA00022771"/>
    </source>
</evidence>
<dbReference type="Pfam" id="PF07776">
    <property type="entry name" value="zf-AD"/>
    <property type="match status" value="1"/>
</dbReference>
<comment type="caution">
    <text evidence="9">The sequence shown here is derived from an EMBL/GenBank/DDBJ whole genome shotgun (WGS) entry which is preliminary data.</text>
</comment>
<accession>A0AAN7QB58</accession>
<keyword evidence="10" id="KW-1185">Reference proteome</keyword>
<evidence type="ECO:0000256" key="1">
    <source>
        <dbReference type="ARBA" id="ARBA00022723"/>
    </source>
</evidence>
<evidence type="ECO:0000256" key="6">
    <source>
        <dbReference type="PROSITE-ProRule" id="PRU01263"/>
    </source>
</evidence>
<feature type="domain" description="C2H2-type" evidence="7">
    <location>
        <begin position="245"/>
        <end position="272"/>
    </location>
</feature>
<dbReference type="Proteomes" id="UP001353858">
    <property type="component" value="Unassembled WGS sequence"/>
</dbReference>
<dbReference type="PANTHER" id="PTHR24379:SF121">
    <property type="entry name" value="C2H2-TYPE DOMAIN-CONTAINING PROTEIN"/>
    <property type="match status" value="1"/>
</dbReference>
<protein>
    <submittedName>
        <fullName evidence="9">Uncharacterized protein</fullName>
    </submittedName>
</protein>
<dbReference type="PANTHER" id="PTHR24379">
    <property type="entry name" value="KRAB AND ZINC FINGER DOMAIN-CONTAINING"/>
    <property type="match status" value="1"/>
</dbReference>
<dbReference type="Gene3D" id="3.40.1800.20">
    <property type="match status" value="1"/>
</dbReference>
<dbReference type="SMART" id="SM00355">
    <property type="entry name" value="ZnF_C2H2"/>
    <property type="match status" value="6"/>
</dbReference>
<sequence length="334" mass="38715">MMSNICRTCLKVSDHLKNIFEDNTLPHKIKVISSVQVSVNDSLPVTICDQCVRNTHLLYDFRCIIIRSNITLIEKQKNSVNNKVTFFEAEGILLVQPKEEIIEEAVTVSIKEHNSEEEHIDEMHKPYVKNAIEKANERKLSARLHPMSKPEHRKEHRNFKKSICSTCGVTVMAMNLKKHILIHTELPVKCKECGKTCKNSESLRGHMFTHKGIKLECKICYKVYKHRAAFRAHKRRHELGDVKTVPCNICAKLFYDKQVLQKHIRSHTGERPYLCKFCNKGFSSIHARNIHTRQHTNEKPYACQFCKIAFPQKVSLKTHIKSKHPTETETLLTL</sequence>
<keyword evidence="1 6" id="KW-0479">Metal-binding</keyword>
<dbReference type="SMART" id="SM00868">
    <property type="entry name" value="zf-AD"/>
    <property type="match status" value="1"/>
</dbReference>
<name>A0AAN7QB58_9COLE</name>
<feature type="binding site" evidence="6">
    <location>
        <position position="51"/>
    </location>
    <ligand>
        <name>Zn(2+)</name>
        <dbReference type="ChEBI" id="CHEBI:29105"/>
    </ligand>
</feature>
<keyword evidence="3 5" id="KW-0863">Zinc-finger</keyword>